<evidence type="ECO:0000256" key="2">
    <source>
        <dbReference type="ARBA" id="ARBA00007193"/>
    </source>
</evidence>
<keyword evidence="11 12" id="KW-0407">Ion channel</keyword>
<keyword evidence="9" id="KW-0472">Membrane</keyword>
<evidence type="ECO:0000256" key="4">
    <source>
        <dbReference type="ARBA" id="ARBA00022461"/>
    </source>
</evidence>
<dbReference type="OrthoDB" id="6624557at2759"/>
<comment type="caution">
    <text evidence="13">The sequence shown here is derived from an EMBL/GenBank/DDBJ whole genome shotgun (WGS) entry which is preliminary data.</text>
</comment>
<keyword evidence="10 12" id="KW-0739">Sodium transport</keyword>
<gene>
    <name evidence="13" type="ORF">FWK35_00011253</name>
</gene>
<name>A0A6G0Y6S2_APHCR</name>
<dbReference type="Proteomes" id="UP000478052">
    <property type="component" value="Unassembled WGS sequence"/>
</dbReference>
<reference evidence="13 14" key="1">
    <citation type="submission" date="2019-08" db="EMBL/GenBank/DDBJ databases">
        <title>Whole genome of Aphis craccivora.</title>
        <authorList>
            <person name="Voronova N.V."/>
            <person name="Shulinski R.S."/>
            <person name="Bandarenka Y.V."/>
            <person name="Zhorov D.G."/>
            <person name="Warner D."/>
        </authorList>
    </citation>
    <scope>NUCLEOTIDE SEQUENCE [LARGE SCALE GENOMIC DNA]</scope>
    <source>
        <strain evidence="13">180601</strain>
        <tissue evidence="13">Whole Body</tissue>
    </source>
</reference>
<evidence type="ECO:0000256" key="6">
    <source>
        <dbReference type="ARBA" id="ARBA00022989"/>
    </source>
</evidence>
<evidence type="ECO:0000256" key="3">
    <source>
        <dbReference type="ARBA" id="ARBA00022448"/>
    </source>
</evidence>
<proteinExistence type="inferred from homology"/>
<dbReference type="Pfam" id="PF00858">
    <property type="entry name" value="ASC"/>
    <property type="match status" value="1"/>
</dbReference>
<evidence type="ECO:0000256" key="11">
    <source>
        <dbReference type="ARBA" id="ARBA00023303"/>
    </source>
</evidence>
<evidence type="ECO:0000256" key="10">
    <source>
        <dbReference type="ARBA" id="ARBA00023201"/>
    </source>
</evidence>
<keyword evidence="3 12" id="KW-0813">Transport</keyword>
<keyword evidence="14" id="KW-1185">Reference proteome</keyword>
<evidence type="ECO:0000313" key="14">
    <source>
        <dbReference type="Proteomes" id="UP000478052"/>
    </source>
</evidence>
<dbReference type="EMBL" id="VUJU01005864">
    <property type="protein sequence ID" value="KAF0750068.1"/>
    <property type="molecule type" value="Genomic_DNA"/>
</dbReference>
<keyword evidence="8 12" id="KW-0406">Ion transport</keyword>
<evidence type="ECO:0000256" key="8">
    <source>
        <dbReference type="ARBA" id="ARBA00023065"/>
    </source>
</evidence>
<keyword evidence="6" id="KW-1133">Transmembrane helix</keyword>
<evidence type="ECO:0000256" key="12">
    <source>
        <dbReference type="RuleBase" id="RU000679"/>
    </source>
</evidence>
<keyword evidence="5 12" id="KW-0812">Transmembrane</keyword>
<comment type="subcellular location">
    <subcellularLocation>
        <location evidence="1">Membrane</location>
        <topology evidence="1">Multi-pass membrane protein</topology>
    </subcellularLocation>
</comment>
<dbReference type="GO" id="GO:0005272">
    <property type="term" value="F:sodium channel activity"/>
    <property type="evidence" value="ECO:0007669"/>
    <property type="project" value="UniProtKB-KW"/>
</dbReference>
<evidence type="ECO:0000256" key="7">
    <source>
        <dbReference type="ARBA" id="ARBA00023053"/>
    </source>
</evidence>
<dbReference type="GO" id="GO:0016020">
    <property type="term" value="C:membrane"/>
    <property type="evidence" value="ECO:0007669"/>
    <property type="project" value="UniProtKB-SubCell"/>
</dbReference>
<evidence type="ECO:0000256" key="1">
    <source>
        <dbReference type="ARBA" id="ARBA00004141"/>
    </source>
</evidence>
<evidence type="ECO:0000313" key="13">
    <source>
        <dbReference type="EMBL" id="KAF0750068.1"/>
    </source>
</evidence>
<accession>A0A6G0Y6S2</accession>
<sequence>MVWYLDFFSKNNSFIFTEKSNWNLDDGYPRNSENDLLVNLNPARTSGVSYYHRLRLMINMLDQEFLKCSSEIFFFITLGNPAEYFLPDPRSFITPDTYTRIQITPFVKKMNSDLRWRSSEVRKCYLHNERKLSIFQQYTQMNCNYECVFNETFTICGCISIEMAFLAPSGVNICGLAKKDCMIKVKRKYIFMPT</sequence>
<keyword evidence="7" id="KW-0915">Sodium</keyword>
<organism evidence="13 14">
    <name type="scientific">Aphis craccivora</name>
    <name type="common">Cowpea aphid</name>
    <dbReference type="NCBI Taxonomy" id="307492"/>
    <lineage>
        <taxon>Eukaryota</taxon>
        <taxon>Metazoa</taxon>
        <taxon>Ecdysozoa</taxon>
        <taxon>Arthropoda</taxon>
        <taxon>Hexapoda</taxon>
        <taxon>Insecta</taxon>
        <taxon>Pterygota</taxon>
        <taxon>Neoptera</taxon>
        <taxon>Paraneoptera</taxon>
        <taxon>Hemiptera</taxon>
        <taxon>Sternorrhyncha</taxon>
        <taxon>Aphidomorpha</taxon>
        <taxon>Aphidoidea</taxon>
        <taxon>Aphididae</taxon>
        <taxon>Aphidini</taxon>
        <taxon>Aphis</taxon>
        <taxon>Aphis</taxon>
    </lineage>
</organism>
<comment type="similarity">
    <text evidence="2 12">Belongs to the amiloride-sensitive sodium channel (TC 1.A.6) family.</text>
</comment>
<keyword evidence="4 12" id="KW-0894">Sodium channel</keyword>
<dbReference type="AlphaFoldDB" id="A0A6G0Y6S2"/>
<evidence type="ECO:0000256" key="9">
    <source>
        <dbReference type="ARBA" id="ARBA00023136"/>
    </source>
</evidence>
<dbReference type="Gene3D" id="1.10.287.820">
    <property type="entry name" value="Acid-sensing ion channel domain"/>
    <property type="match status" value="1"/>
</dbReference>
<dbReference type="InterPro" id="IPR001873">
    <property type="entry name" value="ENaC"/>
</dbReference>
<evidence type="ECO:0000256" key="5">
    <source>
        <dbReference type="ARBA" id="ARBA00022692"/>
    </source>
</evidence>
<protein>
    <submittedName>
        <fullName evidence="13">Pickpocket protein 28-like</fullName>
    </submittedName>
</protein>